<dbReference type="Pfam" id="PF13568">
    <property type="entry name" value="OMP_b-brl_2"/>
    <property type="match status" value="1"/>
</dbReference>
<keyword evidence="1" id="KW-0472">Membrane</keyword>
<evidence type="ECO:0000313" key="3">
    <source>
        <dbReference type="EMBL" id="KAA6313611.1"/>
    </source>
</evidence>
<dbReference type="EMBL" id="SNRY01005988">
    <property type="protein sequence ID" value="KAA6313611.1"/>
    <property type="molecule type" value="Genomic_DNA"/>
</dbReference>
<protein>
    <recommendedName>
        <fullName evidence="2">Outer membrane protein beta-barrel domain-containing protein</fullName>
    </recommendedName>
</protein>
<name>A0A5J4PXQ8_9ZZZZ</name>
<gene>
    <name evidence="3" type="ORF">EZS27_035643</name>
</gene>
<keyword evidence="1" id="KW-1133">Transmembrane helix</keyword>
<reference evidence="3" key="1">
    <citation type="submission" date="2019-03" db="EMBL/GenBank/DDBJ databases">
        <title>Single cell metagenomics reveals metabolic interactions within the superorganism composed of flagellate Streblomastix strix and complex community of Bacteroidetes bacteria on its surface.</title>
        <authorList>
            <person name="Treitli S.C."/>
            <person name="Kolisko M."/>
            <person name="Husnik F."/>
            <person name="Keeling P."/>
            <person name="Hampl V."/>
        </authorList>
    </citation>
    <scope>NUCLEOTIDE SEQUENCE</scope>
    <source>
        <strain evidence="3">STM</strain>
    </source>
</reference>
<keyword evidence="1" id="KW-0812">Transmembrane</keyword>
<comment type="caution">
    <text evidence="3">The sequence shown here is derived from an EMBL/GenBank/DDBJ whole genome shotgun (WGS) entry which is preliminary data.</text>
</comment>
<evidence type="ECO:0000256" key="1">
    <source>
        <dbReference type="SAM" id="Phobius"/>
    </source>
</evidence>
<accession>A0A5J4PXQ8</accession>
<evidence type="ECO:0000259" key="2">
    <source>
        <dbReference type="Pfam" id="PF13568"/>
    </source>
</evidence>
<sequence>MANKDEELWIKKLREKLEDHSEPLPLNGWERLEKNVSTPTTRRLFLYRRIAAIAAILICAVSLIGIYLLHTPVAEDMIHTPMQVYVSESLPVVMPANGKPQQLITRILPLPVIARQQEYPIEQTATQENRVEEIPASDNNTIPKENKKKEVFPLENNTILITTFAPKQKKWSVGISVLNSSVGMESTKAETTPVFARIDMLDTQNSPMINIPSEQEIQFKDGVPYIRQEQEVVNITHRQPVSFGLSVRKELARGFSIESGVIYTQLVSDIKKLENIASLTQRLHYVGIPLQINRNMLNIKQFAFYLSAGGMVEKCVSGKSGNEVQNVKPLQFSLSGNVGAQYNVSKSVSAYLEPGVAYFFD</sequence>
<feature type="domain" description="Outer membrane protein beta-barrel" evidence="2">
    <location>
        <begin position="231"/>
        <end position="342"/>
    </location>
</feature>
<organism evidence="3">
    <name type="scientific">termite gut metagenome</name>
    <dbReference type="NCBI Taxonomy" id="433724"/>
    <lineage>
        <taxon>unclassified sequences</taxon>
        <taxon>metagenomes</taxon>
        <taxon>organismal metagenomes</taxon>
    </lineage>
</organism>
<proteinExistence type="predicted"/>
<feature type="transmembrane region" description="Helical" evidence="1">
    <location>
        <begin position="50"/>
        <end position="69"/>
    </location>
</feature>
<dbReference type="InterPro" id="IPR025665">
    <property type="entry name" value="Beta-barrel_OMP_2"/>
</dbReference>
<feature type="non-terminal residue" evidence="3">
    <location>
        <position position="361"/>
    </location>
</feature>
<dbReference type="AlphaFoldDB" id="A0A5J4PXQ8"/>